<evidence type="ECO:0000256" key="3">
    <source>
        <dbReference type="ARBA" id="ARBA00022692"/>
    </source>
</evidence>
<dbReference type="PRINTS" id="PR00237">
    <property type="entry name" value="GPCRRHODOPSN"/>
</dbReference>
<keyword evidence="8 9" id="KW-0807">Transducer</keyword>
<evidence type="ECO:0000256" key="10">
    <source>
        <dbReference type="SAM" id="Phobius"/>
    </source>
</evidence>
<keyword evidence="2" id="KW-1003">Cell membrane</keyword>
<accession>A0A672JDS0</accession>
<evidence type="ECO:0000256" key="1">
    <source>
        <dbReference type="ARBA" id="ARBA00004651"/>
    </source>
</evidence>
<proteinExistence type="inferred from homology"/>
<evidence type="ECO:0000256" key="5">
    <source>
        <dbReference type="ARBA" id="ARBA00023040"/>
    </source>
</evidence>
<organism evidence="12 13">
    <name type="scientific">Salarias fasciatus</name>
    <name type="common">Jewelled blenny</name>
    <name type="synonym">Blennius fasciatus</name>
    <dbReference type="NCBI Taxonomy" id="181472"/>
    <lineage>
        <taxon>Eukaryota</taxon>
        <taxon>Metazoa</taxon>
        <taxon>Chordata</taxon>
        <taxon>Craniata</taxon>
        <taxon>Vertebrata</taxon>
        <taxon>Euteleostomi</taxon>
        <taxon>Actinopterygii</taxon>
        <taxon>Neopterygii</taxon>
        <taxon>Teleostei</taxon>
        <taxon>Neoteleostei</taxon>
        <taxon>Acanthomorphata</taxon>
        <taxon>Ovalentaria</taxon>
        <taxon>Blenniimorphae</taxon>
        <taxon>Blenniiformes</taxon>
        <taxon>Blennioidei</taxon>
        <taxon>Blenniidae</taxon>
        <taxon>Salariinae</taxon>
        <taxon>Salarias</taxon>
    </lineage>
</organism>
<reference evidence="12" key="3">
    <citation type="submission" date="2025-09" db="UniProtKB">
        <authorList>
            <consortium name="Ensembl"/>
        </authorList>
    </citation>
    <scope>IDENTIFICATION</scope>
</reference>
<evidence type="ECO:0000256" key="6">
    <source>
        <dbReference type="ARBA" id="ARBA00023136"/>
    </source>
</evidence>
<dbReference type="PANTHER" id="PTHR24249:SF381">
    <property type="entry name" value="TRACE AMINE ASSOCIATED RECEPTOR 19P-RELATED"/>
    <property type="match status" value="1"/>
</dbReference>
<dbReference type="Ensembl" id="ENSSFAT00005052860.1">
    <property type="protein sequence ID" value="ENSSFAP00005051215.1"/>
    <property type="gene ID" value="ENSSFAG00005024654.1"/>
</dbReference>
<dbReference type="PROSITE" id="PS50262">
    <property type="entry name" value="G_PROTEIN_RECEP_F1_2"/>
    <property type="match status" value="1"/>
</dbReference>
<dbReference type="PROSITE" id="PS00237">
    <property type="entry name" value="G_PROTEIN_RECEP_F1_1"/>
    <property type="match status" value="1"/>
</dbReference>
<dbReference type="Gene3D" id="1.20.1070.10">
    <property type="entry name" value="Rhodopsin 7-helix transmembrane proteins"/>
    <property type="match status" value="1"/>
</dbReference>
<sequence>MSSSSSSSSSRQLHTSTNLLLLSLAVSDFLVGLLLMPVEILSSDTCWLLGDATCALYYIVGFIITSSSVGSVVLISIDRYLAVCDPLHYPNRVTLNRTKVCICLCWVCSSIYNATLILRNFLRQSDSHGACRGECVVILSNATVTVDFVVNFSAPITVIIILYLRVFAVAVSQARAVRSHVAAHQRSLAVKKSELKAAKTLGVVVVVFLICLCPYYAPTFMGQGVEESPSTSPFVLWLAYLNSCLNPLIYTMFYPWFRKSIKVIVTLQILKPNSYHAKIM</sequence>
<dbReference type="PANTHER" id="PTHR24249">
    <property type="entry name" value="HISTAMINE RECEPTOR-RELATED G-PROTEIN COUPLED RECEPTOR"/>
    <property type="match status" value="1"/>
</dbReference>
<dbReference type="InterPro" id="IPR050569">
    <property type="entry name" value="TAAR"/>
</dbReference>
<evidence type="ECO:0000256" key="9">
    <source>
        <dbReference type="RuleBase" id="RU000688"/>
    </source>
</evidence>
<protein>
    <recommendedName>
        <fullName evidence="11">G-protein coupled receptors family 1 profile domain-containing protein</fullName>
    </recommendedName>
</protein>
<keyword evidence="13" id="KW-1185">Reference proteome</keyword>
<reference evidence="12" key="1">
    <citation type="submission" date="2019-06" db="EMBL/GenBank/DDBJ databases">
        <authorList>
            <consortium name="Wellcome Sanger Institute Data Sharing"/>
        </authorList>
    </citation>
    <scope>NUCLEOTIDE SEQUENCE [LARGE SCALE GENOMIC DNA]</scope>
</reference>
<dbReference type="OMA" id="MHNSCHG"/>
<comment type="subcellular location">
    <subcellularLocation>
        <location evidence="1">Cell membrane</location>
        <topology evidence="1">Multi-pass membrane protein</topology>
    </subcellularLocation>
</comment>
<evidence type="ECO:0000256" key="7">
    <source>
        <dbReference type="ARBA" id="ARBA00023170"/>
    </source>
</evidence>
<feature type="transmembrane region" description="Helical" evidence="10">
    <location>
        <begin position="20"/>
        <end position="42"/>
    </location>
</feature>
<feature type="transmembrane region" description="Helical" evidence="10">
    <location>
        <begin position="156"/>
        <end position="177"/>
    </location>
</feature>
<evidence type="ECO:0000256" key="8">
    <source>
        <dbReference type="ARBA" id="ARBA00023224"/>
    </source>
</evidence>
<name>A0A672JDS0_SALFA</name>
<comment type="similarity">
    <text evidence="9">Belongs to the G-protein coupled receptor 1 family.</text>
</comment>
<evidence type="ECO:0000259" key="11">
    <source>
        <dbReference type="PROSITE" id="PS50262"/>
    </source>
</evidence>
<dbReference type="InterPro" id="IPR017452">
    <property type="entry name" value="GPCR_Rhodpsn_7TM"/>
</dbReference>
<dbReference type="AlphaFoldDB" id="A0A672JDS0"/>
<evidence type="ECO:0000256" key="4">
    <source>
        <dbReference type="ARBA" id="ARBA00022989"/>
    </source>
</evidence>
<feature type="transmembrane region" description="Helical" evidence="10">
    <location>
        <begin position="237"/>
        <end position="257"/>
    </location>
</feature>
<dbReference type="Proteomes" id="UP000472267">
    <property type="component" value="Chromosome 16"/>
</dbReference>
<evidence type="ECO:0000313" key="12">
    <source>
        <dbReference type="Ensembl" id="ENSSFAP00005051215.1"/>
    </source>
</evidence>
<keyword evidence="7 9" id="KW-0675">Receptor</keyword>
<dbReference type="InParanoid" id="A0A672JDS0"/>
<keyword evidence="5 9" id="KW-0297">G-protein coupled receptor</keyword>
<feature type="transmembrane region" description="Helical" evidence="10">
    <location>
        <begin position="97"/>
        <end position="118"/>
    </location>
</feature>
<feature type="domain" description="G-protein coupled receptors family 1 profile" evidence="11">
    <location>
        <begin position="1"/>
        <end position="250"/>
    </location>
</feature>
<dbReference type="Pfam" id="PF00001">
    <property type="entry name" value="7tm_1"/>
    <property type="match status" value="1"/>
</dbReference>
<feature type="transmembrane region" description="Helical" evidence="10">
    <location>
        <begin position="54"/>
        <end position="77"/>
    </location>
</feature>
<dbReference type="GO" id="GO:0005886">
    <property type="term" value="C:plasma membrane"/>
    <property type="evidence" value="ECO:0007669"/>
    <property type="project" value="UniProtKB-SubCell"/>
</dbReference>
<reference evidence="12" key="2">
    <citation type="submission" date="2025-08" db="UniProtKB">
        <authorList>
            <consortium name="Ensembl"/>
        </authorList>
    </citation>
    <scope>IDENTIFICATION</scope>
</reference>
<dbReference type="InterPro" id="IPR000276">
    <property type="entry name" value="GPCR_Rhodpsn"/>
</dbReference>
<keyword evidence="4 10" id="KW-1133">Transmembrane helix</keyword>
<keyword evidence="6 10" id="KW-0472">Membrane</keyword>
<feature type="transmembrane region" description="Helical" evidence="10">
    <location>
        <begin position="198"/>
        <end position="217"/>
    </location>
</feature>
<evidence type="ECO:0000313" key="13">
    <source>
        <dbReference type="Proteomes" id="UP000472267"/>
    </source>
</evidence>
<dbReference type="SUPFAM" id="SSF81321">
    <property type="entry name" value="Family A G protein-coupled receptor-like"/>
    <property type="match status" value="1"/>
</dbReference>
<keyword evidence="3 9" id="KW-0812">Transmembrane</keyword>
<dbReference type="GO" id="GO:0001594">
    <property type="term" value="F:trace-amine receptor activity"/>
    <property type="evidence" value="ECO:0007669"/>
    <property type="project" value="TreeGrafter"/>
</dbReference>
<evidence type="ECO:0000256" key="2">
    <source>
        <dbReference type="ARBA" id="ARBA00022475"/>
    </source>
</evidence>